<evidence type="ECO:0000256" key="2">
    <source>
        <dbReference type="ARBA" id="ARBA00007261"/>
    </source>
</evidence>
<evidence type="ECO:0000259" key="7">
    <source>
        <dbReference type="Pfam" id="PF05193"/>
    </source>
</evidence>
<dbReference type="PANTHER" id="PTHR11851">
    <property type="entry name" value="METALLOPROTEASE"/>
    <property type="match status" value="1"/>
</dbReference>
<dbReference type="Proteomes" id="UP000220034">
    <property type="component" value="Unassembled WGS sequence"/>
</dbReference>
<dbReference type="AlphaFoldDB" id="A0A2C9CPH5"/>
<evidence type="ECO:0000259" key="6">
    <source>
        <dbReference type="Pfam" id="PF00675"/>
    </source>
</evidence>
<dbReference type="InterPro" id="IPR001431">
    <property type="entry name" value="Pept_M16_Zn_BS"/>
</dbReference>
<keyword evidence="5" id="KW-0732">Signal</keyword>
<keyword evidence="3" id="KW-0482">Metalloprotease</keyword>
<organism evidence="8 9">
    <name type="scientific">Pontivivens marinum</name>
    <dbReference type="NCBI Taxonomy" id="1690039"/>
    <lineage>
        <taxon>Bacteria</taxon>
        <taxon>Pseudomonadati</taxon>
        <taxon>Pseudomonadota</taxon>
        <taxon>Alphaproteobacteria</taxon>
        <taxon>Rhodobacterales</taxon>
        <taxon>Paracoccaceae</taxon>
        <taxon>Pontivivens</taxon>
    </lineage>
</organism>
<comment type="similarity">
    <text evidence="2 4">Belongs to the peptidase M16 family.</text>
</comment>
<evidence type="ECO:0000256" key="3">
    <source>
        <dbReference type="ARBA" id="ARBA00023049"/>
    </source>
</evidence>
<dbReference type="PANTHER" id="PTHR11851:SF49">
    <property type="entry name" value="MITOCHONDRIAL-PROCESSING PEPTIDASE SUBUNIT ALPHA"/>
    <property type="match status" value="1"/>
</dbReference>
<feature type="domain" description="Peptidase M16 N-terminal" evidence="6">
    <location>
        <begin position="38"/>
        <end position="183"/>
    </location>
</feature>
<accession>A0A2C9CPH5</accession>
<protein>
    <submittedName>
        <fullName evidence="8">Zinc protease</fullName>
    </submittedName>
</protein>
<gene>
    <name evidence="8" type="ORF">SAMN06273572_101965</name>
</gene>
<reference evidence="9" key="1">
    <citation type="submission" date="2017-09" db="EMBL/GenBank/DDBJ databases">
        <authorList>
            <person name="Varghese N."/>
            <person name="Submissions S."/>
        </authorList>
    </citation>
    <scope>NUCLEOTIDE SEQUENCE [LARGE SCALE GENOMIC DNA]</scope>
    <source>
        <strain evidence="9">C7</strain>
    </source>
</reference>
<feature type="chain" id="PRO_5012971334" evidence="5">
    <location>
        <begin position="25"/>
        <end position="448"/>
    </location>
</feature>
<feature type="signal peptide" evidence="5">
    <location>
        <begin position="1"/>
        <end position="24"/>
    </location>
</feature>
<dbReference type="InterPro" id="IPR007863">
    <property type="entry name" value="Peptidase_M16_C"/>
</dbReference>
<dbReference type="Pfam" id="PF00675">
    <property type="entry name" value="Peptidase_M16"/>
    <property type="match status" value="1"/>
</dbReference>
<comment type="cofactor">
    <cofactor evidence="1">
        <name>Zn(2+)</name>
        <dbReference type="ChEBI" id="CHEBI:29105"/>
    </cofactor>
</comment>
<sequence length="448" mass="49006">MILTSRLAALFSLLLLLLPASAQAQVETHHLSNGLEIVVIPDHRAPVVTHMVWYRIGAADEPAGKSGIAHYLEHLMFKGTDEIPEGQFSQIVAANGGTDNAFTSYDYTAYFQRIAADRLPLVMQMEADRMTDLIISEEVWVPERAVILEERRSRVASNPSAIMSEQRNAALYLNHPYGTPIIGWEHEMSSLTRQDALDFYARYYAPNNAILIVAGDVTLDEVVALAEENFGPLPPSDTIHARVRPQEPVAVAARRLTYEDPRVQQPYVMRSYLAQERDAGAQEDAAALTILAQLLGGGPTSVLNRALVVEQEIAVSAGAFYNGTSLDSTSFGIYAVPAANIELSQAEAALDIALEQFMLDGPDEQHLERIKVQVRAAEIFARDSQEGLARAFGAALTSGLTVQDVLNWPAALEAVTTQDVMRVAEQVLDLRQSVTAELRGLAPTEAFQ</sequence>
<dbReference type="SUPFAM" id="SSF63411">
    <property type="entry name" value="LuxS/MPP-like metallohydrolase"/>
    <property type="match status" value="2"/>
</dbReference>
<proteinExistence type="inferred from homology"/>
<dbReference type="Pfam" id="PF05193">
    <property type="entry name" value="Peptidase_M16_C"/>
    <property type="match status" value="1"/>
</dbReference>
<dbReference type="InterPro" id="IPR011765">
    <property type="entry name" value="Pept_M16_N"/>
</dbReference>
<feature type="domain" description="Peptidase M16 C-terminal" evidence="7">
    <location>
        <begin position="190"/>
        <end position="371"/>
    </location>
</feature>
<evidence type="ECO:0000256" key="1">
    <source>
        <dbReference type="ARBA" id="ARBA00001947"/>
    </source>
</evidence>
<dbReference type="PROSITE" id="PS00143">
    <property type="entry name" value="INSULINASE"/>
    <property type="match status" value="1"/>
</dbReference>
<dbReference type="Gene3D" id="3.30.830.10">
    <property type="entry name" value="Metalloenzyme, LuxS/M16 peptidase-like"/>
    <property type="match status" value="2"/>
</dbReference>
<dbReference type="GO" id="GO:0004222">
    <property type="term" value="F:metalloendopeptidase activity"/>
    <property type="evidence" value="ECO:0007669"/>
    <property type="project" value="InterPro"/>
</dbReference>
<evidence type="ECO:0000313" key="9">
    <source>
        <dbReference type="Proteomes" id="UP000220034"/>
    </source>
</evidence>
<name>A0A2C9CPH5_9RHOB</name>
<dbReference type="InterPro" id="IPR011249">
    <property type="entry name" value="Metalloenz_LuxS/M16"/>
</dbReference>
<dbReference type="GO" id="GO:0006508">
    <property type="term" value="P:proteolysis"/>
    <property type="evidence" value="ECO:0007669"/>
    <property type="project" value="UniProtKB-KW"/>
</dbReference>
<dbReference type="GO" id="GO:0046872">
    <property type="term" value="F:metal ion binding"/>
    <property type="evidence" value="ECO:0007669"/>
    <property type="project" value="InterPro"/>
</dbReference>
<dbReference type="InterPro" id="IPR050361">
    <property type="entry name" value="MPP/UQCRC_Complex"/>
</dbReference>
<evidence type="ECO:0000256" key="4">
    <source>
        <dbReference type="RuleBase" id="RU004447"/>
    </source>
</evidence>
<evidence type="ECO:0000256" key="5">
    <source>
        <dbReference type="SAM" id="SignalP"/>
    </source>
</evidence>
<keyword evidence="8" id="KW-0645">Protease</keyword>
<keyword evidence="9" id="KW-1185">Reference proteome</keyword>
<dbReference type="EMBL" id="OCTN01000001">
    <property type="protein sequence ID" value="SOH93110.1"/>
    <property type="molecule type" value="Genomic_DNA"/>
</dbReference>
<keyword evidence="3" id="KW-0378">Hydrolase</keyword>
<evidence type="ECO:0000313" key="8">
    <source>
        <dbReference type="EMBL" id="SOH93110.1"/>
    </source>
</evidence>